<dbReference type="EMBL" id="FWWR01000009">
    <property type="protein sequence ID" value="SMB86332.1"/>
    <property type="molecule type" value="Genomic_DNA"/>
</dbReference>
<dbReference type="Proteomes" id="UP000192368">
    <property type="component" value="Unassembled WGS sequence"/>
</dbReference>
<reference evidence="2" key="1">
    <citation type="submission" date="2017-04" db="EMBL/GenBank/DDBJ databases">
        <authorList>
            <person name="Varghese N."/>
            <person name="Submissions S."/>
        </authorList>
    </citation>
    <scope>NUCLEOTIDE SEQUENCE [LARGE SCALE GENOMIC DNA]</scope>
    <source>
        <strain evidence="2">DSM 20463</strain>
    </source>
</reference>
<dbReference type="AlphaFoldDB" id="A0A1W1UYY5"/>
<dbReference type="STRING" id="573058.SAMN00017477_0878"/>
<accession>A0A1W1UYY5</accession>
<proteinExistence type="predicted"/>
<gene>
    <name evidence="1" type="ORF">SAMN00017477_0878</name>
</gene>
<name>A0A1W1UYY5_PEPAS</name>
<dbReference type="OrthoDB" id="1690846at2"/>
<evidence type="ECO:0000313" key="1">
    <source>
        <dbReference type="EMBL" id="SMB86332.1"/>
    </source>
</evidence>
<sequence length="107" mass="12611">MREFYKRLIDYYTFNRIDYSDENMKSLVDECIAQLMSLDENLKDKMAKFDSDGKKSESIGSQKVEYLTLDIDKIASLERRNESKIYKIIKVYFGHTGLMYRGVINAN</sequence>
<keyword evidence="2" id="KW-1185">Reference proteome</keyword>
<evidence type="ECO:0000313" key="2">
    <source>
        <dbReference type="Proteomes" id="UP000192368"/>
    </source>
</evidence>
<dbReference type="RefSeq" id="WP_084230516.1">
    <property type="nucleotide sequence ID" value="NZ_FWWR01000009.1"/>
</dbReference>
<protein>
    <submittedName>
        <fullName evidence="1">Uncharacterized protein</fullName>
    </submittedName>
</protein>
<organism evidence="1 2">
    <name type="scientific">Peptoniphilus asaccharolyticus DSM 20463</name>
    <dbReference type="NCBI Taxonomy" id="573058"/>
    <lineage>
        <taxon>Bacteria</taxon>
        <taxon>Bacillati</taxon>
        <taxon>Bacillota</taxon>
        <taxon>Tissierellia</taxon>
        <taxon>Tissierellales</taxon>
        <taxon>Peptoniphilaceae</taxon>
        <taxon>Peptoniphilus</taxon>
    </lineage>
</organism>